<dbReference type="AlphaFoldDB" id="A0A850H1L5"/>
<dbReference type="PANTHER" id="PTHR43174:SF2">
    <property type="entry name" value="UDP-N-ACETYLGLUCOSAMINE 2-EPIMERASE"/>
    <property type="match status" value="1"/>
</dbReference>
<evidence type="ECO:0000259" key="6">
    <source>
        <dbReference type="Pfam" id="PF02350"/>
    </source>
</evidence>
<evidence type="ECO:0000256" key="4">
    <source>
        <dbReference type="ARBA" id="ARBA00038858"/>
    </source>
</evidence>
<proteinExistence type="inferred from homology"/>
<evidence type="ECO:0000256" key="1">
    <source>
        <dbReference type="ARBA" id="ARBA00023235"/>
    </source>
</evidence>
<sequence length="381" mass="41008">MTGPLKILTVFGTRPEAIKLFPVLHRLTGDARFTSRICVTGQHREMLDQVLDVARIEPDYDLDVMQPGQTPDELTARLLTGIGGVLDMEKPDVVLVQGDTTSALVAALAAYYRQIAVAHAEAGLRSGEKYRPWPEEINRKAITAIASLHFAPTQTAAISLEAESVDPASIHVTGNTAVDAVRWMAAKLDADSTLGAEVTEVLERFAEKRIIVLTAHRRESFEEGLGNIARAAATIAVREDVAIVCPVHPNPAVRPALENALNDRENVALVPPLGYAPFVRLLKASALLLTDSGGIQEEAAALGKPVLVMRDATERPEGIVAGTARLVGTQEIRIVSETERLLDDPQAYAAMANAKNPFGDGKAAQQICELLARMTPANRQT</sequence>
<keyword evidence="8" id="KW-1185">Reference proteome</keyword>
<evidence type="ECO:0000313" key="7">
    <source>
        <dbReference type="EMBL" id="NVD44410.1"/>
    </source>
</evidence>
<comment type="catalytic activity">
    <reaction evidence="2">
        <text>UDP-N-acetyl-alpha-D-glucosamine = UDP-N-acetyl-alpha-D-mannosamine</text>
        <dbReference type="Rhea" id="RHEA:17213"/>
        <dbReference type="ChEBI" id="CHEBI:57705"/>
        <dbReference type="ChEBI" id="CHEBI:68623"/>
        <dbReference type="EC" id="5.1.3.14"/>
    </reaction>
</comment>
<dbReference type="SUPFAM" id="SSF53756">
    <property type="entry name" value="UDP-Glycosyltransferase/glycogen phosphorylase"/>
    <property type="match status" value="1"/>
</dbReference>
<gene>
    <name evidence="7" type="primary">wecB</name>
    <name evidence="7" type="ORF">HUV48_05195</name>
</gene>
<keyword evidence="1 5" id="KW-0413">Isomerase</keyword>
<evidence type="ECO:0000313" key="8">
    <source>
        <dbReference type="Proteomes" id="UP000561438"/>
    </source>
</evidence>
<dbReference type="GO" id="GO:0008761">
    <property type="term" value="F:UDP-N-acetylglucosamine 2-epimerase activity"/>
    <property type="evidence" value="ECO:0007669"/>
    <property type="project" value="UniProtKB-EC"/>
</dbReference>
<evidence type="ECO:0000256" key="5">
    <source>
        <dbReference type="RuleBase" id="RU003513"/>
    </source>
</evidence>
<feature type="domain" description="UDP-N-acetylglucosamine 2-epimerase" evidence="6">
    <location>
        <begin position="26"/>
        <end position="371"/>
    </location>
</feature>
<protein>
    <recommendedName>
        <fullName evidence="4">UDP-N-acetylglucosamine 2-epimerase (non-hydrolyzing)</fullName>
        <ecNumber evidence="4">5.1.3.14</ecNumber>
    </recommendedName>
</protein>
<dbReference type="CDD" id="cd03786">
    <property type="entry name" value="GTB_UDP-GlcNAc_2-Epimerase"/>
    <property type="match status" value="1"/>
</dbReference>
<comment type="caution">
    <text evidence="7">The sequence shown here is derived from an EMBL/GenBank/DDBJ whole genome shotgun (WGS) entry which is preliminary data.</text>
</comment>
<dbReference type="InterPro" id="IPR003331">
    <property type="entry name" value="UDP_GlcNAc_Epimerase_2_dom"/>
</dbReference>
<evidence type="ECO:0000256" key="2">
    <source>
        <dbReference type="ARBA" id="ARBA00036080"/>
    </source>
</evidence>
<dbReference type="InterPro" id="IPR029767">
    <property type="entry name" value="WecB-like"/>
</dbReference>
<comment type="similarity">
    <text evidence="3 5">Belongs to the UDP-N-acetylglucosamine 2-epimerase family.</text>
</comment>
<dbReference type="Pfam" id="PF02350">
    <property type="entry name" value="Epimerase_2"/>
    <property type="match status" value="1"/>
</dbReference>
<dbReference type="RefSeq" id="WP_176266751.1">
    <property type="nucleotide sequence ID" value="NZ_JABWGV010000002.1"/>
</dbReference>
<dbReference type="EC" id="5.1.3.14" evidence="4"/>
<accession>A0A850H1L5</accession>
<reference evidence="7 8" key="1">
    <citation type="submission" date="2020-06" db="EMBL/GenBank/DDBJ databases">
        <title>Altererythrobacter sp. HHU K3-1.</title>
        <authorList>
            <person name="Zhang D."/>
            <person name="Xue H."/>
        </authorList>
    </citation>
    <scope>NUCLEOTIDE SEQUENCE [LARGE SCALE GENOMIC DNA]</scope>
    <source>
        <strain evidence="7 8">HHU K3-1</strain>
    </source>
</reference>
<dbReference type="Proteomes" id="UP000561438">
    <property type="component" value="Unassembled WGS sequence"/>
</dbReference>
<dbReference type="PANTHER" id="PTHR43174">
    <property type="entry name" value="UDP-N-ACETYLGLUCOSAMINE 2-EPIMERASE"/>
    <property type="match status" value="1"/>
</dbReference>
<dbReference type="Gene3D" id="3.40.50.2000">
    <property type="entry name" value="Glycogen Phosphorylase B"/>
    <property type="match status" value="2"/>
</dbReference>
<evidence type="ECO:0000256" key="3">
    <source>
        <dbReference type="ARBA" id="ARBA00038209"/>
    </source>
</evidence>
<name>A0A850H1L5_9SPHN</name>
<dbReference type="NCBIfam" id="TIGR00236">
    <property type="entry name" value="wecB"/>
    <property type="match status" value="1"/>
</dbReference>
<organism evidence="7 8">
    <name type="scientific">Qipengyuania atrilutea</name>
    <dbReference type="NCBI Taxonomy" id="2744473"/>
    <lineage>
        <taxon>Bacteria</taxon>
        <taxon>Pseudomonadati</taxon>
        <taxon>Pseudomonadota</taxon>
        <taxon>Alphaproteobacteria</taxon>
        <taxon>Sphingomonadales</taxon>
        <taxon>Erythrobacteraceae</taxon>
        <taxon>Qipengyuania</taxon>
    </lineage>
</organism>
<dbReference type="EMBL" id="JABWGV010000002">
    <property type="protein sequence ID" value="NVD44410.1"/>
    <property type="molecule type" value="Genomic_DNA"/>
</dbReference>